<evidence type="ECO:0000313" key="2">
    <source>
        <dbReference type="EMBL" id="GID57596.1"/>
    </source>
</evidence>
<sequence length="335" mass="36507">MRRWVVFLGAVLLVVAGLGGLAVWGNDFAMKEEAITLIGPDGALDGVLVLPEKQSAAVPAVVFVHGDGAVDATHDGLYRPQFEALAKAGVASVSWSKPGVGESDGDWLKQDQADRARETAAVVKALRQRAEIDPDRIGLWGASQGGWVVPAVAAADHRIGFVIAVSPAINWMRQGEFNLTATLAHDGADQGTRTEALAARDRVDRVLSGSRSYDDYLLAQPYGEVMSRARWDFVLRNFRSDATPALHDLAKAKTPVLLLLAGNDRNVDAHETEKTYQKILGEKQLSVRWFADANHSMVRSEVEDNRARLWLTAIFRPRDLMVPGYVEAMAGFAVR</sequence>
<name>A0ABQ3XGG9_9ACTN</name>
<dbReference type="InterPro" id="IPR029058">
    <property type="entry name" value="AB_hydrolase_fold"/>
</dbReference>
<gene>
    <name evidence="2" type="ORF">Aco03nite_060000</name>
</gene>
<organism evidence="2 3">
    <name type="scientific">Actinoplanes couchii</name>
    <dbReference type="NCBI Taxonomy" id="403638"/>
    <lineage>
        <taxon>Bacteria</taxon>
        <taxon>Bacillati</taxon>
        <taxon>Actinomycetota</taxon>
        <taxon>Actinomycetes</taxon>
        <taxon>Micromonosporales</taxon>
        <taxon>Micromonosporaceae</taxon>
        <taxon>Actinoplanes</taxon>
    </lineage>
</organism>
<dbReference type="Proteomes" id="UP000612282">
    <property type="component" value="Unassembled WGS sequence"/>
</dbReference>
<accession>A0ABQ3XGG9</accession>
<keyword evidence="3" id="KW-1185">Reference proteome</keyword>
<dbReference type="SUPFAM" id="SSF53474">
    <property type="entry name" value="alpha/beta-Hydrolases"/>
    <property type="match status" value="1"/>
</dbReference>
<evidence type="ECO:0000313" key="3">
    <source>
        <dbReference type="Proteomes" id="UP000612282"/>
    </source>
</evidence>
<reference evidence="2 3" key="1">
    <citation type="submission" date="2021-01" db="EMBL/GenBank/DDBJ databases">
        <title>Whole genome shotgun sequence of Actinoplanes couchii NBRC 106145.</title>
        <authorList>
            <person name="Komaki H."/>
            <person name="Tamura T."/>
        </authorList>
    </citation>
    <scope>NUCLEOTIDE SEQUENCE [LARGE SCALE GENOMIC DNA]</scope>
    <source>
        <strain evidence="2 3">NBRC 106145</strain>
    </source>
</reference>
<dbReference type="PANTHER" id="PTHR43265:SF1">
    <property type="entry name" value="ESTERASE ESTD"/>
    <property type="match status" value="1"/>
</dbReference>
<dbReference type="EMBL" id="BOMG01000074">
    <property type="protein sequence ID" value="GID57596.1"/>
    <property type="molecule type" value="Genomic_DNA"/>
</dbReference>
<comment type="caution">
    <text evidence="2">The sequence shown here is derived from an EMBL/GenBank/DDBJ whole genome shotgun (WGS) entry which is preliminary data.</text>
</comment>
<proteinExistence type="predicted"/>
<protein>
    <recommendedName>
        <fullName evidence="1">Serine aminopeptidase S33 domain-containing protein</fullName>
    </recommendedName>
</protein>
<dbReference type="Pfam" id="PF12146">
    <property type="entry name" value="Hydrolase_4"/>
    <property type="match status" value="1"/>
</dbReference>
<dbReference type="InterPro" id="IPR022742">
    <property type="entry name" value="Hydrolase_4"/>
</dbReference>
<dbReference type="PANTHER" id="PTHR43265">
    <property type="entry name" value="ESTERASE ESTD"/>
    <property type="match status" value="1"/>
</dbReference>
<dbReference type="InterPro" id="IPR053145">
    <property type="entry name" value="AB_hydrolase_Est10"/>
</dbReference>
<dbReference type="RefSeq" id="WP_203800618.1">
    <property type="nucleotide sequence ID" value="NZ_BAAAQE010000034.1"/>
</dbReference>
<feature type="domain" description="Serine aminopeptidase S33" evidence="1">
    <location>
        <begin position="60"/>
        <end position="298"/>
    </location>
</feature>
<evidence type="ECO:0000259" key="1">
    <source>
        <dbReference type="Pfam" id="PF12146"/>
    </source>
</evidence>
<dbReference type="Gene3D" id="3.40.50.1820">
    <property type="entry name" value="alpha/beta hydrolase"/>
    <property type="match status" value="1"/>
</dbReference>